<name>A0A0F5YF04_9CYAN</name>
<gene>
    <name evidence="2" type="ORF">WN50_15635</name>
</gene>
<keyword evidence="1" id="KW-0812">Transmembrane</keyword>
<comment type="caution">
    <text evidence="2">The sequence shown here is derived from an EMBL/GenBank/DDBJ whole genome shotgun (WGS) entry which is preliminary data.</text>
</comment>
<keyword evidence="1" id="KW-0472">Membrane</keyword>
<sequence length="64" mass="7341">MFNVEIDSQLALFLLFFHCLIGGIAALIAKQKGRRFNRWLILGLIGGTPIFFTALWIKPKEYQT</sequence>
<keyword evidence="1" id="KW-1133">Transmembrane helix</keyword>
<dbReference type="RefSeq" id="WP_046279493.1">
    <property type="nucleotide sequence ID" value="NZ_LATL02000126.1"/>
</dbReference>
<dbReference type="Proteomes" id="UP000033607">
    <property type="component" value="Unassembled WGS sequence"/>
</dbReference>
<protein>
    <submittedName>
        <fullName evidence="2">Membrane protein</fullName>
    </submittedName>
</protein>
<organism evidence="2 3">
    <name type="scientific">Limnoraphis robusta CS-951</name>
    <dbReference type="NCBI Taxonomy" id="1637645"/>
    <lineage>
        <taxon>Bacteria</taxon>
        <taxon>Bacillati</taxon>
        <taxon>Cyanobacteriota</taxon>
        <taxon>Cyanophyceae</taxon>
        <taxon>Oscillatoriophycideae</taxon>
        <taxon>Oscillatoriales</taxon>
        <taxon>Sirenicapillariaceae</taxon>
        <taxon>Limnoraphis</taxon>
    </lineage>
</organism>
<evidence type="ECO:0000313" key="2">
    <source>
        <dbReference type="EMBL" id="KKD37207.1"/>
    </source>
</evidence>
<dbReference type="AlphaFoldDB" id="A0A0F5YF04"/>
<evidence type="ECO:0000256" key="1">
    <source>
        <dbReference type="SAM" id="Phobius"/>
    </source>
</evidence>
<evidence type="ECO:0000313" key="3">
    <source>
        <dbReference type="Proteomes" id="UP000033607"/>
    </source>
</evidence>
<accession>A0A0F5YF04</accession>
<dbReference type="OrthoDB" id="468246at2"/>
<dbReference type="EMBL" id="LATL02000126">
    <property type="protein sequence ID" value="KKD37207.1"/>
    <property type="molecule type" value="Genomic_DNA"/>
</dbReference>
<proteinExistence type="predicted"/>
<feature type="transmembrane region" description="Helical" evidence="1">
    <location>
        <begin position="6"/>
        <end position="27"/>
    </location>
</feature>
<feature type="transmembrane region" description="Helical" evidence="1">
    <location>
        <begin position="39"/>
        <end position="57"/>
    </location>
</feature>
<reference evidence="2 3" key="1">
    <citation type="submission" date="2015-06" db="EMBL/GenBank/DDBJ databases">
        <title>Draft genome assembly of filamentous brackish cyanobacterium Limnoraphis robusta strain CS-951.</title>
        <authorList>
            <person name="Willis A."/>
            <person name="Parks M."/>
            <person name="Burford M.A."/>
        </authorList>
    </citation>
    <scope>NUCLEOTIDE SEQUENCE [LARGE SCALE GENOMIC DNA]</scope>
    <source>
        <strain evidence="2 3">CS-951</strain>
    </source>
</reference>